<dbReference type="EMBL" id="WTPW01000651">
    <property type="protein sequence ID" value="KAF0492171.1"/>
    <property type="molecule type" value="Genomic_DNA"/>
</dbReference>
<feature type="binding site" evidence="1">
    <location>
        <position position="55"/>
    </location>
    <ligand>
        <name>ATP</name>
        <dbReference type="ChEBI" id="CHEBI:30616"/>
    </ligand>
</feature>
<dbReference type="GO" id="GO:0004674">
    <property type="term" value="F:protein serine/threonine kinase activity"/>
    <property type="evidence" value="ECO:0007669"/>
    <property type="project" value="TreeGrafter"/>
</dbReference>
<evidence type="ECO:0000313" key="5">
    <source>
        <dbReference type="Proteomes" id="UP000439903"/>
    </source>
</evidence>
<evidence type="ECO:0000259" key="3">
    <source>
        <dbReference type="PROSITE" id="PS50011"/>
    </source>
</evidence>
<gene>
    <name evidence="4" type="ORF">F8M41_021793</name>
</gene>
<proteinExistence type="predicted"/>
<keyword evidence="5" id="KW-1185">Reference proteome</keyword>
<keyword evidence="1" id="KW-0067">ATP-binding</keyword>
<organism evidence="4 5">
    <name type="scientific">Gigaspora margarita</name>
    <dbReference type="NCBI Taxonomy" id="4874"/>
    <lineage>
        <taxon>Eukaryota</taxon>
        <taxon>Fungi</taxon>
        <taxon>Fungi incertae sedis</taxon>
        <taxon>Mucoromycota</taxon>
        <taxon>Glomeromycotina</taxon>
        <taxon>Glomeromycetes</taxon>
        <taxon>Diversisporales</taxon>
        <taxon>Gigasporaceae</taxon>
        <taxon>Gigaspora</taxon>
    </lineage>
</organism>
<dbReference type="Proteomes" id="UP000439903">
    <property type="component" value="Unassembled WGS sequence"/>
</dbReference>
<dbReference type="CDD" id="cd13999">
    <property type="entry name" value="STKc_MAP3K-like"/>
    <property type="match status" value="1"/>
</dbReference>
<dbReference type="GO" id="GO:0005524">
    <property type="term" value="F:ATP binding"/>
    <property type="evidence" value="ECO:0007669"/>
    <property type="project" value="UniProtKB-UniRule"/>
</dbReference>
<dbReference type="SUPFAM" id="SSF56112">
    <property type="entry name" value="Protein kinase-like (PK-like)"/>
    <property type="match status" value="1"/>
</dbReference>
<reference evidence="4 5" key="1">
    <citation type="journal article" date="2019" name="Environ. Microbiol.">
        <title>At the nexus of three kingdoms: the genome of the mycorrhizal fungus Gigaspora margarita provides insights into plant, endobacterial and fungal interactions.</title>
        <authorList>
            <person name="Venice F."/>
            <person name="Ghignone S."/>
            <person name="Salvioli di Fossalunga A."/>
            <person name="Amselem J."/>
            <person name="Novero M."/>
            <person name="Xianan X."/>
            <person name="Sedzielewska Toro K."/>
            <person name="Morin E."/>
            <person name="Lipzen A."/>
            <person name="Grigoriev I.V."/>
            <person name="Henrissat B."/>
            <person name="Martin F.M."/>
            <person name="Bonfante P."/>
        </authorList>
    </citation>
    <scope>NUCLEOTIDE SEQUENCE [LARGE SCALE GENOMIC DNA]</scope>
    <source>
        <strain evidence="4 5">BEG34</strain>
    </source>
</reference>
<dbReference type="InterPro" id="IPR011009">
    <property type="entry name" value="Kinase-like_dom_sf"/>
</dbReference>
<name>A0A8H4AG45_GIGMA</name>
<protein>
    <submittedName>
        <fullName evidence="4">Kinase-like protein</fullName>
    </submittedName>
</protein>
<dbReference type="InterPro" id="IPR017441">
    <property type="entry name" value="Protein_kinase_ATP_BS"/>
</dbReference>
<evidence type="ECO:0000256" key="2">
    <source>
        <dbReference type="SAM" id="MobiDB-lite"/>
    </source>
</evidence>
<dbReference type="AlphaFoldDB" id="A0A8H4AG45"/>
<keyword evidence="4" id="KW-0418">Kinase</keyword>
<feature type="domain" description="Protein kinase" evidence="3">
    <location>
        <begin position="26"/>
        <end position="284"/>
    </location>
</feature>
<keyword evidence="4" id="KW-0808">Transferase</keyword>
<dbReference type="PANTHER" id="PTHR44329:SF246">
    <property type="entry name" value="SERINE_THREONINE-PROTEIN KINASE TNNI3K"/>
    <property type="match status" value="1"/>
</dbReference>
<feature type="region of interest" description="Disordered" evidence="2">
    <location>
        <begin position="409"/>
        <end position="431"/>
    </location>
</feature>
<dbReference type="Pfam" id="PF07714">
    <property type="entry name" value="PK_Tyr_Ser-Thr"/>
    <property type="match status" value="1"/>
</dbReference>
<dbReference type="InterPro" id="IPR001245">
    <property type="entry name" value="Ser-Thr/Tyr_kinase_cat_dom"/>
</dbReference>
<accession>A0A8H4AG45</accession>
<evidence type="ECO:0000256" key="1">
    <source>
        <dbReference type="PROSITE-ProRule" id="PRU10141"/>
    </source>
</evidence>
<dbReference type="PROSITE" id="PS50011">
    <property type="entry name" value="PROTEIN_KINASE_DOM"/>
    <property type="match status" value="1"/>
</dbReference>
<dbReference type="InterPro" id="IPR000719">
    <property type="entry name" value="Prot_kinase_dom"/>
</dbReference>
<keyword evidence="1" id="KW-0547">Nucleotide-binding</keyword>
<dbReference type="PROSITE" id="PS00107">
    <property type="entry name" value="PROTEIN_KINASE_ATP"/>
    <property type="match status" value="1"/>
</dbReference>
<dbReference type="InterPro" id="IPR051681">
    <property type="entry name" value="Ser/Thr_Kinases-Pseudokinases"/>
</dbReference>
<sequence length="452" mass="52015">MANTTEEWLEKAMSERHINYIEYCKFTSREKIGTGGFGEVFKYWWNDSELIVALKRLKTDPNLDEKIIREFVNELNILRRVSNHPNIIAFYGITKDSNGYNMVLEYADNGNLREYLKANFNQLQWTDKLRMAKEIAHGLLFLHNNDIVHRDLHSKNILIHQGQPKIADFGLSRLINESSTNSNSGPHGILAYIDPQCLIEQVYRRDKKSDVYSVGVILWEISSGRPPFSSFEPATAYFQISQGNREEPIEGTPPQYIELYKQCWDTNPANRPEINLIVKTLKYIDNEFHNPTASELPVRCNESLPSNQNRKELVTSFGNFSLNQNIRININSHENLSNNQDINVLINSPKNSSSNQNIKASVSSHEASILNKCLFNPEELLIEDKRIESRKRFDQGKALKLNEETLLSSQNNEETLKSSQNSEDKNSASNWDFSKKNLNFDEINELIKAILV</sequence>
<comment type="caution">
    <text evidence="4">The sequence shown here is derived from an EMBL/GenBank/DDBJ whole genome shotgun (WGS) entry which is preliminary data.</text>
</comment>
<dbReference type="OrthoDB" id="2441994at2759"/>
<evidence type="ECO:0000313" key="4">
    <source>
        <dbReference type="EMBL" id="KAF0492171.1"/>
    </source>
</evidence>
<dbReference type="Gene3D" id="1.10.510.10">
    <property type="entry name" value="Transferase(Phosphotransferase) domain 1"/>
    <property type="match status" value="1"/>
</dbReference>
<dbReference type="PANTHER" id="PTHR44329">
    <property type="entry name" value="SERINE/THREONINE-PROTEIN KINASE TNNI3K-RELATED"/>
    <property type="match status" value="1"/>
</dbReference>
<dbReference type="PRINTS" id="PR00109">
    <property type="entry name" value="TYRKINASE"/>
</dbReference>